<dbReference type="Pfam" id="PF21002">
    <property type="entry name" value="TMEM106_N"/>
    <property type="match status" value="1"/>
</dbReference>
<dbReference type="AlphaFoldDB" id="A0A672HVJ9"/>
<dbReference type="InterPro" id="IPR009790">
    <property type="entry name" value="TMEM106"/>
</dbReference>
<name>A0A672HVJ9_SALFA</name>
<evidence type="ECO:0000256" key="1">
    <source>
        <dbReference type="ARBA" id="ARBA00004308"/>
    </source>
</evidence>
<feature type="domain" description="Transmembrane protein 106 N-terminal" evidence="8">
    <location>
        <begin position="20"/>
        <end position="59"/>
    </location>
</feature>
<dbReference type="GO" id="GO:0012505">
    <property type="term" value="C:endomembrane system"/>
    <property type="evidence" value="ECO:0007669"/>
    <property type="project" value="UniProtKB-SubCell"/>
</dbReference>
<feature type="transmembrane region" description="Helical" evidence="6">
    <location>
        <begin position="62"/>
        <end position="82"/>
    </location>
</feature>
<dbReference type="InterPro" id="IPR048511">
    <property type="entry name" value="TMEM106_N"/>
</dbReference>
<dbReference type="Proteomes" id="UP000472267">
    <property type="component" value="Unassembled WGS sequence"/>
</dbReference>
<dbReference type="PANTHER" id="PTHR28556:SF6">
    <property type="entry name" value="TRANSMEMBRANE PROTEIN 106A"/>
    <property type="match status" value="1"/>
</dbReference>
<evidence type="ECO:0000259" key="8">
    <source>
        <dbReference type="Pfam" id="PF21002"/>
    </source>
</evidence>
<organism evidence="9 10">
    <name type="scientific">Salarias fasciatus</name>
    <name type="common">Jewelled blenny</name>
    <name type="synonym">Blennius fasciatus</name>
    <dbReference type="NCBI Taxonomy" id="181472"/>
    <lineage>
        <taxon>Eukaryota</taxon>
        <taxon>Metazoa</taxon>
        <taxon>Chordata</taxon>
        <taxon>Craniata</taxon>
        <taxon>Vertebrata</taxon>
        <taxon>Euteleostomi</taxon>
        <taxon>Actinopterygii</taxon>
        <taxon>Neopterygii</taxon>
        <taxon>Teleostei</taxon>
        <taxon>Neoteleostei</taxon>
        <taxon>Acanthomorphata</taxon>
        <taxon>Ovalentaria</taxon>
        <taxon>Blenniimorphae</taxon>
        <taxon>Blenniiformes</taxon>
        <taxon>Blennioidei</taxon>
        <taxon>Blenniidae</taxon>
        <taxon>Salariinae</taxon>
        <taxon>Salarias</taxon>
    </lineage>
</organism>
<protein>
    <submittedName>
        <fullName evidence="9">Transmembrane protein 106B-like</fullName>
    </submittedName>
</protein>
<evidence type="ECO:0000313" key="9">
    <source>
        <dbReference type="Ensembl" id="ENSSFAP00005032965.1"/>
    </source>
</evidence>
<keyword evidence="10" id="KW-1185">Reference proteome</keyword>
<proteinExistence type="inferred from homology"/>
<evidence type="ECO:0000313" key="10">
    <source>
        <dbReference type="Proteomes" id="UP000472267"/>
    </source>
</evidence>
<keyword evidence="4 6" id="KW-1133">Transmembrane helix</keyword>
<dbReference type="Ensembl" id="ENSSFAT00005034124.1">
    <property type="protein sequence ID" value="ENSSFAP00005032965.1"/>
    <property type="gene ID" value="ENSSFAG00005016674.1"/>
</dbReference>
<keyword evidence="5 6" id="KW-0472">Membrane</keyword>
<dbReference type="InterPro" id="IPR048509">
    <property type="entry name" value="TMEM106_C"/>
</dbReference>
<evidence type="ECO:0000256" key="5">
    <source>
        <dbReference type="ARBA" id="ARBA00023136"/>
    </source>
</evidence>
<sequence length="226" mass="24804">ALVSANSEARRWSFPPYGSLGRGDTCPTCRGSGRIPRGHEDQLVAVIPCNDVRLKPRRTSRYVCASMLLCLLLCCAVLFFLFPRGVSLTPVSVLSVQVFFTPDAVELEVTNCMDVTNHNYVPVRILDFSVQGLIGDSVVGKTRIGNLTALPSRSRKSYVVPTNLSITDDGLMTYCKSSSIKIHTLFLQLQLTLDVSYLAHSEQLSLETFEYIDCGSNSTVPHPITG</sequence>
<dbReference type="Pfam" id="PF07092">
    <property type="entry name" value="TMEM106"/>
    <property type="match status" value="1"/>
</dbReference>
<comment type="subcellular location">
    <subcellularLocation>
        <location evidence="1">Endomembrane system</location>
    </subcellularLocation>
</comment>
<gene>
    <name evidence="9" type="primary">LOC115385522</name>
</gene>
<dbReference type="SUPFAM" id="SSF117070">
    <property type="entry name" value="LEA14-like"/>
    <property type="match status" value="1"/>
</dbReference>
<evidence type="ECO:0000256" key="2">
    <source>
        <dbReference type="ARBA" id="ARBA00008111"/>
    </source>
</evidence>
<accession>A0A672HVJ9</accession>
<reference evidence="9" key="1">
    <citation type="submission" date="2025-08" db="UniProtKB">
        <authorList>
            <consortium name="Ensembl"/>
        </authorList>
    </citation>
    <scope>IDENTIFICATION</scope>
</reference>
<evidence type="ECO:0000256" key="6">
    <source>
        <dbReference type="SAM" id="Phobius"/>
    </source>
</evidence>
<evidence type="ECO:0000256" key="3">
    <source>
        <dbReference type="ARBA" id="ARBA00022692"/>
    </source>
</evidence>
<keyword evidence="3 6" id="KW-0812">Transmembrane</keyword>
<comment type="similarity">
    <text evidence="2">Belongs to the TMEM106 family.</text>
</comment>
<dbReference type="PANTHER" id="PTHR28556">
    <property type="entry name" value="TRANSMEMBRANE PROTEIN 106B"/>
    <property type="match status" value="1"/>
</dbReference>
<feature type="domain" description="Transmembrane protein 106 C-terminal" evidence="7">
    <location>
        <begin position="83"/>
        <end position="219"/>
    </location>
</feature>
<evidence type="ECO:0000259" key="7">
    <source>
        <dbReference type="Pfam" id="PF07092"/>
    </source>
</evidence>
<evidence type="ECO:0000256" key="4">
    <source>
        <dbReference type="ARBA" id="ARBA00022989"/>
    </source>
</evidence>
<reference evidence="9" key="2">
    <citation type="submission" date="2025-09" db="UniProtKB">
        <authorList>
            <consortium name="Ensembl"/>
        </authorList>
    </citation>
    <scope>IDENTIFICATION</scope>
</reference>